<sequence>MLLFHGRVPSGDRSPKQAERAEQEDTGRPMHILRWAAATAVLALALSGCAEPRTSQSGKGKDDGGASAAQAPHPAYAPAALLGRVPGMRTQVVKDETHHVYAVWPQLPGATELNGAISKASRAAIATYTSDYGTPATGNGPHPELNRSWRLVASSGEALGLITEEYIFAGASGAESWRTWWYDLGTHKLRPNAALVKDRKALRDAVRKALHDQGTAVMAEEFKNALRTDSIPMMAFTRDGRLFVAFQEGQVAAYAEGRVSVALPKEQTDGLLSTFGNTAREAALTPSTPPLGDSTSGPQDPVPSAPPAQNVDCTVKKCVALTYDDGPGAPTRGLLDTFARQKAVATFFVLGQQVNTYPQTLKAIVAGGHEIGVHTWDHKDLTSPGMSASLVGDEISRTLDAIKQAGVPKPDLMRPPYGATNSTVLQQARRQGLSQILWDVDTNDWKDRNTSIVSQRAVSQARSGSIILMHDIHLTSANAATHVIKGLRARGFTLVTVSQLLGQTNPGQSYSRR</sequence>
<dbReference type="PANTHER" id="PTHR10587">
    <property type="entry name" value="GLYCOSYL TRANSFERASE-RELATED"/>
    <property type="match status" value="1"/>
</dbReference>
<dbReference type="InterPro" id="IPR011330">
    <property type="entry name" value="Glyco_hydro/deAcase_b/a-brl"/>
</dbReference>
<accession>A0A4U0NKC5</accession>
<dbReference type="AlphaFoldDB" id="A0A4U0NKC5"/>
<feature type="region of interest" description="Disordered" evidence="3">
    <location>
        <begin position="51"/>
        <end position="71"/>
    </location>
</feature>
<evidence type="ECO:0000313" key="5">
    <source>
        <dbReference type="EMBL" id="TJZ54222.1"/>
    </source>
</evidence>
<dbReference type="InterPro" id="IPR002509">
    <property type="entry name" value="NODB_dom"/>
</dbReference>
<dbReference type="PROSITE" id="PS51677">
    <property type="entry name" value="NODB"/>
    <property type="match status" value="1"/>
</dbReference>
<evidence type="ECO:0000259" key="4">
    <source>
        <dbReference type="PROSITE" id="PS51677"/>
    </source>
</evidence>
<dbReference type="InterPro" id="IPR050248">
    <property type="entry name" value="Polysacc_deacetylase_ArnD"/>
</dbReference>
<gene>
    <name evidence="5" type="ORF">FCH28_13660</name>
</gene>
<evidence type="ECO:0000256" key="1">
    <source>
        <dbReference type="ARBA" id="ARBA00022723"/>
    </source>
</evidence>
<evidence type="ECO:0000256" key="3">
    <source>
        <dbReference type="SAM" id="MobiDB-lite"/>
    </source>
</evidence>
<dbReference type="Proteomes" id="UP000308697">
    <property type="component" value="Unassembled WGS sequence"/>
</dbReference>
<dbReference type="GO" id="GO:0016810">
    <property type="term" value="F:hydrolase activity, acting on carbon-nitrogen (but not peptide) bonds"/>
    <property type="evidence" value="ECO:0007669"/>
    <property type="project" value="InterPro"/>
</dbReference>
<proteinExistence type="predicted"/>
<organism evidence="5 6">
    <name type="scientific">Streptomyces piniterrae</name>
    <dbReference type="NCBI Taxonomy" id="2571125"/>
    <lineage>
        <taxon>Bacteria</taxon>
        <taxon>Bacillati</taxon>
        <taxon>Actinomycetota</taxon>
        <taxon>Actinomycetes</taxon>
        <taxon>Kitasatosporales</taxon>
        <taxon>Streptomycetaceae</taxon>
        <taxon>Streptomyces</taxon>
    </lineage>
</organism>
<comment type="caution">
    <text evidence="5">The sequence shown here is derived from an EMBL/GenBank/DDBJ whole genome shotgun (WGS) entry which is preliminary data.</text>
</comment>
<dbReference type="EMBL" id="SUMB01000004">
    <property type="protein sequence ID" value="TJZ54222.1"/>
    <property type="molecule type" value="Genomic_DNA"/>
</dbReference>
<keyword evidence="1" id="KW-0479">Metal-binding</keyword>
<evidence type="ECO:0000256" key="2">
    <source>
        <dbReference type="ARBA" id="ARBA00022801"/>
    </source>
</evidence>
<dbReference type="Gene3D" id="3.20.20.370">
    <property type="entry name" value="Glycoside hydrolase/deacetylase"/>
    <property type="match status" value="1"/>
</dbReference>
<feature type="domain" description="NodB homology" evidence="4">
    <location>
        <begin position="317"/>
        <end position="495"/>
    </location>
</feature>
<feature type="region of interest" description="Disordered" evidence="3">
    <location>
        <begin position="282"/>
        <end position="309"/>
    </location>
</feature>
<protein>
    <recommendedName>
        <fullName evidence="4">NodB homology domain-containing protein</fullName>
    </recommendedName>
</protein>
<reference evidence="5 6" key="1">
    <citation type="submission" date="2019-04" db="EMBL/GenBank/DDBJ databases">
        <title>Streptomyces piniterrae sp. nov., a heliquinomycin-producing actinomycete isolated from rhizosphere soil of Pinus yunnanensis.</title>
        <authorList>
            <person name="Zhuang X."/>
            <person name="Zhao J."/>
        </authorList>
    </citation>
    <scope>NUCLEOTIDE SEQUENCE [LARGE SCALE GENOMIC DNA]</scope>
    <source>
        <strain evidence="6">jys28</strain>
    </source>
</reference>
<dbReference type="OrthoDB" id="3521160at2"/>
<feature type="compositionally biased region" description="Basic and acidic residues" evidence="3">
    <location>
        <begin position="13"/>
        <end position="28"/>
    </location>
</feature>
<dbReference type="GO" id="GO:0046872">
    <property type="term" value="F:metal ion binding"/>
    <property type="evidence" value="ECO:0007669"/>
    <property type="project" value="UniProtKB-KW"/>
</dbReference>
<dbReference type="GO" id="GO:0005975">
    <property type="term" value="P:carbohydrate metabolic process"/>
    <property type="evidence" value="ECO:0007669"/>
    <property type="project" value="InterPro"/>
</dbReference>
<dbReference type="Pfam" id="PF01522">
    <property type="entry name" value="Polysacc_deac_1"/>
    <property type="match status" value="1"/>
</dbReference>
<keyword evidence="6" id="KW-1185">Reference proteome</keyword>
<name>A0A4U0NKC5_9ACTN</name>
<dbReference type="GO" id="GO:0016020">
    <property type="term" value="C:membrane"/>
    <property type="evidence" value="ECO:0007669"/>
    <property type="project" value="TreeGrafter"/>
</dbReference>
<feature type="region of interest" description="Disordered" evidence="3">
    <location>
        <begin position="1"/>
        <end position="30"/>
    </location>
</feature>
<dbReference type="SUPFAM" id="SSF88713">
    <property type="entry name" value="Glycoside hydrolase/deacetylase"/>
    <property type="match status" value="1"/>
</dbReference>
<dbReference type="PANTHER" id="PTHR10587:SF133">
    <property type="entry name" value="CHITIN DEACETYLASE 1-RELATED"/>
    <property type="match status" value="1"/>
</dbReference>
<evidence type="ECO:0000313" key="6">
    <source>
        <dbReference type="Proteomes" id="UP000308697"/>
    </source>
</evidence>
<keyword evidence="2" id="KW-0378">Hydrolase</keyword>